<dbReference type="AlphaFoldDB" id="X0VDG8"/>
<comment type="caution">
    <text evidence="1">The sequence shown here is derived from an EMBL/GenBank/DDBJ whole genome shotgun (WGS) entry which is preliminary data.</text>
</comment>
<sequence length="126" mass="14421">LCRVPLQRVRPAHNRLRFVRESLDRQTREVANVGDGAYEIVAQIRYENYADQVLALIKAGVDGYALTFYPDFDNYPAVSNVCEMVEPTEIPELPFEKDAPSILEWAIEIRLRRMDGSAFQGVFEAE</sequence>
<gene>
    <name evidence="1" type="ORF">S01H1_52472</name>
</gene>
<organism evidence="1">
    <name type="scientific">marine sediment metagenome</name>
    <dbReference type="NCBI Taxonomy" id="412755"/>
    <lineage>
        <taxon>unclassified sequences</taxon>
        <taxon>metagenomes</taxon>
        <taxon>ecological metagenomes</taxon>
    </lineage>
</organism>
<reference evidence="1" key="1">
    <citation type="journal article" date="2014" name="Front. Microbiol.">
        <title>High frequency of phylogenetically diverse reductive dehalogenase-homologous genes in deep subseafloor sedimentary metagenomes.</title>
        <authorList>
            <person name="Kawai M."/>
            <person name="Futagami T."/>
            <person name="Toyoda A."/>
            <person name="Takaki Y."/>
            <person name="Nishi S."/>
            <person name="Hori S."/>
            <person name="Arai W."/>
            <person name="Tsubouchi T."/>
            <person name="Morono Y."/>
            <person name="Uchiyama I."/>
            <person name="Ito T."/>
            <person name="Fujiyama A."/>
            <person name="Inagaki F."/>
            <person name="Takami H."/>
        </authorList>
    </citation>
    <scope>NUCLEOTIDE SEQUENCE</scope>
    <source>
        <strain evidence="1">Expedition CK06-06</strain>
    </source>
</reference>
<proteinExistence type="predicted"/>
<dbReference type="EMBL" id="BARS01033914">
    <property type="protein sequence ID" value="GAG16400.1"/>
    <property type="molecule type" value="Genomic_DNA"/>
</dbReference>
<accession>X0VDG8</accession>
<protein>
    <submittedName>
        <fullName evidence="1">Uncharacterized protein</fullName>
    </submittedName>
</protein>
<name>X0VDG8_9ZZZZ</name>
<feature type="non-terminal residue" evidence="1">
    <location>
        <position position="1"/>
    </location>
</feature>
<evidence type="ECO:0000313" key="1">
    <source>
        <dbReference type="EMBL" id="GAG16400.1"/>
    </source>
</evidence>